<dbReference type="PANTHER" id="PTHR13696:SF52">
    <property type="entry name" value="PARA FAMILY PROTEIN CT_582"/>
    <property type="match status" value="1"/>
</dbReference>
<proteinExistence type="predicted"/>
<evidence type="ECO:0000313" key="3">
    <source>
        <dbReference type="Proteomes" id="UP001601059"/>
    </source>
</evidence>
<evidence type="ECO:0000313" key="2">
    <source>
        <dbReference type="EMBL" id="MFE8700043.1"/>
    </source>
</evidence>
<dbReference type="EMBL" id="JBIACK010000001">
    <property type="protein sequence ID" value="MFE8700043.1"/>
    <property type="molecule type" value="Genomic_DNA"/>
</dbReference>
<name>A0ABW6KB83_9BACI</name>
<accession>A0ABW6KB83</accession>
<dbReference type="InterPro" id="IPR050678">
    <property type="entry name" value="DNA_Partitioning_ATPase"/>
</dbReference>
<dbReference type="Pfam" id="PF13614">
    <property type="entry name" value="AAA_31"/>
    <property type="match status" value="1"/>
</dbReference>
<organism evidence="2 3">
    <name type="scientific">Cytobacillus spartinae</name>
    <dbReference type="NCBI Taxonomy" id="3299023"/>
    <lineage>
        <taxon>Bacteria</taxon>
        <taxon>Bacillati</taxon>
        <taxon>Bacillota</taxon>
        <taxon>Bacilli</taxon>
        <taxon>Bacillales</taxon>
        <taxon>Bacillaceae</taxon>
        <taxon>Cytobacillus</taxon>
    </lineage>
</organism>
<dbReference type="Gene3D" id="3.40.50.300">
    <property type="entry name" value="P-loop containing nucleotide triphosphate hydrolases"/>
    <property type="match status" value="1"/>
</dbReference>
<protein>
    <submittedName>
        <fullName evidence="2">ParA family protein</fullName>
    </submittedName>
</protein>
<dbReference type="Proteomes" id="UP001601059">
    <property type="component" value="Unassembled WGS sequence"/>
</dbReference>
<dbReference type="CDD" id="cd02042">
    <property type="entry name" value="ParAB_family"/>
    <property type="match status" value="1"/>
</dbReference>
<gene>
    <name evidence="2" type="ORF">ACFYKX_05325</name>
</gene>
<keyword evidence="3" id="KW-1185">Reference proteome</keyword>
<dbReference type="PANTHER" id="PTHR13696">
    <property type="entry name" value="P-LOOP CONTAINING NUCLEOSIDE TRIPHOSPHATE HYDROLASE"/>
    <property type="match status" value="1"/>
</dbReference>
<dbReference type="InterPro" id="IPR027417">
    <property type="entry name" value="P-loop_NTPase"/>
</dbReference>
<dbReference type="SUPFAM" id="SSF52540">
    <property type="entry name" value="P-loop containing nucleoside triphosphate hydrolases"/>
    <property type="match status" value="1"/>
</dbReference>
<feature type="domain" description="AAA" evidence="1">
    <location>
        <begin position="3"/>
        <end position="196"/>
    </location>
</feature>
<evidence type="ECO:0000259" key="1">
    <source>
        <dbReference type="Pfam" id="PF13614"/>
    </source>
</evidence>
<dbReference type="RefSeq" id="WP_389358756.1">
    <property type="nucleotide sequence ID" value="NZ_JBIACK010000001.1"/>
</dbReference>
<sequence length="298" mass="32967">MSKVVSIINLKGGVGKTTITVALAEFLVIKHHLKVLVIDLDPQTNSTVSLIGEEEWEKKNKASETLYHLFKDHIDDTCQFELENSVVKNCSNLSGGLTNLHLIPSSLDFVGIQDRLINIGQTALIRPIDVLKNAVQSYIQNYDIVLIDCPPNLGLVTQNGLNISDHYIIPTIPDHLSTYGIPQIISSVKSFNRKTGTHVTPLGIIASMYRSSVTRHNSTLRKLTSQAAAGELPRIFDTRIPLASKAADATHYEADSVNTLKQKYGWAGSNIYDAFTNLTEEFLRHVELPRTKSTQTTC</sequence>
<comment type="caution">
    <text evidence="2">The sequence shown here is derived from an EMBL/GenBank/DDBJ whole genome shotgun (WGS) entry which is preliminary data.</text>
</comment>
<dbReference type="InterPro" id="IPR025669">
    <property type="entry name" value="AAA_dom"/>
</dbReference>
<reference evidence="2 3" key="1">
    <citation type="submission" date="2024-08" db="EMBL/GenBank/DDBJ databases">
        <title>Two novel Cytobacillus novel species.</title>
        <authorList>
            <person name="Liu G."/>
        </authorList>
    </citation>
    <scope>NUCLEOTIDE SEQUENCE [LARGE SCALE GENOMIC DNA]</scope>
    <source>
        <strain evidence="2 3">FJAT-54145</strain>
    </source>
</reference>